<dbReference type="EMBL" id="KL142380">
    <property type="protein sequence ID" value="KDR75719.1"/>
    <property type="molecule type" value="Genomic_DNA"/>
</dbReference>
<accession>A0A067T712</accession>
<evidence type="ECO:0000313" key="2">
    <source>
        <dbReference type="EMBL" id="KDR75719.1"/>
    </source>
</evidence>
<evidence type="ECO:0000313" key="3">
    <source>
        <dbReference type="Proteomes" id="UP000027222"/>
    </source>
</evidence>
<feature type="signal peptide" evidence="1">
    <location>
        <begin position="1"/>
        <end position="22"/>
    </location>
</feature>
<sequence>MVFPLSHLPLELALDILRLAASTETDHNIQSRHQIYQTASALALVSSNVRQVVMPHLLHTIILNTQDTINLFLRTLQQQIFFSTTDSRLNIDYIRHVRHIWSSQCWEPFAEQPKSYFQNYRLLYQLFCRAETLGLNFSSVHLLYEVLGGVQSDYLPNWTCKRVTFAGETPRWNSITSTSAGLAFLKQITHLTVWSPTNDTLSSPSAIGGVPNWVNRIPFHLMPNLAHLAFTFVNTAGSATTPVLVYSLPPTPDSSQEGPTIFRTWASASDPLAYGSIFHLDIRQPSIGSILDVRWEMAYYSGKNDIWTTSSPR</sequence>
<feature type="chain" id="PRO_5001649248" description="F-box domain-containing protein" evidence="1">
    <location>
        <begin position="23"/>
        <end position="313"/>
    </location>
</feature>
<proteinExistence type="predicted"/>
<evidence type="ECO:0008006" key="4">
    <source>
        <dbReference type="Google" id="ProtNLM"/>
    </source>
</evidence>
<evidence type="ECO:0000256" key="1">
    <source>
        <dbReference type="SAM" id="SignalP"/>
    </source>
</evidence>
<keyword evidence="3" id="KW-1185">Reference proteome</keyword>
<dbReference type="AlphaFoldDB" id="A0A067T712"/>
<dbReference type="HOGENOM" id="CLU_888638_0_0_1"/>
<name>A0A067T712_GALM3</name>
<dbReference type="Proteomes" id="UP000027222">
    <property type="component" value="Unassembled WGS sequence"/>
</dbReference>
<gene>
    <name evidence="2" type="ORF">GALMADRAFT_498072</name>
</gene>
<protein>
    <recommendedName>
        <fullName evidence="4">F-box domain-containing protein</fullName>
    </recommendedName>
</protein>
<dbReference type="STRING" id="685588.A0A067T712"/>
<organism evidence="2 3">
    <name type="scientific">Galerina marginata (strain CBS 339.88)</name>
    <dbReference type="NCBI Taxonomy" id="685588"/>
    <lineage>
        <taxon>Eukaryota</taxon>
        <taxon>Fungi</taxon>
        <taxon>Dikarya</taxon>
        <taxon>Basidiomycota</taxon>
        <taxon>Agaricomycotina</taxon>
        <taxon>Agaricomycetes</taxon>
        <taxon>Agaricomycetidae</taxon>
        <taxon>Agaricales</taxon>
        <taxon>Agaricineae</taxon>
        <taxon>Strophariaceae</taxon>
        <taxon>Galerina</taxon>
    </lineage>
</organism>
<reference evidence="3" key="1">
    <citation type="journal article" date="2014" name="Proc. Natl. Acad. Sci. U.S.A.">
        <title>Extensive sampling of basidiomycete genomes demonstrates inadequacy of the white-rot/brown-rot paradigm for wood decay fungi.</title>
        <authorList>
            <person name="Riley R."/>
            <person name="Salamov A.A."/>
            <person name="Brown D.W."/>
            <person name="Nagy L.G."/>
            <person name="Floudas D."/>
            <person name="Held B.W."/>
            <person name="Levasseur A."/>
            <person name="Lombard V."/>
            <person name="Morin E."/>
            <person name="Otillar R."/>
            <person name="Lindquist E.A."/>
            <person name="Sun H."/>
            <person name="LaButti K.M."/>
            <person name="Schmutz J."/>
            <person name="Jabbour D."/>
            <person name="Luo H."/>
            <person name="Baker S.E."/>
            <person name="Pisabarro A.G."/>
            <person name="Walton J.D."/>
            <person name="Blanchette R.A."/>
            <person name="Henrissat B."/>
            <person name="Martin F."/>
            <person name="Cullen D."/>
            <person name="Hibbett D.S."/>
            <person name="Grigoriev I.V."/>
        </authorList>
    </citation>
    <scope>NUCLEOTIDE SEQUENCE [LARGE SCALE GENOMIC DNA]</scope>
    <source>
        <strain evidence="3">CBS 339.88</strain>
    </source>
</reference>
<keyword evidence="1" id="KW-0732">Signal</keyword>
<dbReference type="OrthoDB" id="2606310at2759"/>